<dbReference type="RefSeq" id="WP_165358603.1">
    <property type="nucleotide sequence ID" value="NZ_PYGE01000005.1"/>
</dbReference>
<evidence type="ECO:0000313" key="2">
    <source>
        <dbReference type="Proteomes" id="UP000243528"/>
    </source>
</evidence>
<protein>
    <submittedName>
        <fullName evidence="1">Putative nucleotidyltransferase-like protein</fullName>
    </submittedName>
</protein>
<dbReference type="AlphaFoldDB" id="A0A2P8E5J0"/>
<dbReference type="GO" id="GO:0016740">
    <property type="term" value="F:transferase activity"/>
    <property type="evidence" value="ECO:0007669"/>
    <property type="project" value="UniProtKB-KW"/>
</dbReference>
<sequence>MARSARRPPPGVTSLRSRRAISTAVRDICRGRAPELPDDSAVRREFRGAVRHHRVAPLAHVLLRSGDPPLAALLKPDRDAAMGRHLAATLALDDLGRVLGDIGWATFKGPILSEHAHPAPGLRSYTDVDVLISPSSLRTASARLLDAGWEVADYDDMLANPDTPGEMHWVGPHGTLLDLHWSVINMASTRREFTVRTDELLDRRVRVPVGGASTWTLDPVDTVAHVALHAALTGAHRMLLLLDVDQLARRIADWDELVDRAHSWGAGPALGIVLARARALLGTPLPKGLTHDLGITAGLRVVSGTVDRLAPVSSVRRESSLARLVARSSRSTSGRTSTAIVRRSARGLTGRMGISDRAPTPADRRPADRDALETYLRMVEVHAEAVS</sequence>
<evidence type="ECO:0000313" key="1">
    <source>
        <dbReference type="EMBL" id="PSL04721.1"/>
    </source>
</evidence>
<organism evidence="1 2">
    <name type="scientific">Haloactinopolyspora alba</name>
    <dbReference type="NCBI Taxonomy" id="648780"/>
    <lineage>
        <taxon>Bacteria</taxon>
        <taxon>Bacillati</taxon>
        <taxon>Actinomycetota</taxon>
        <taxon>Actinomycetes</taxon>
        <taxon>Jiangellales</taxon>
        <taxon>Jiangellaceae</taxon>
        <taxon>Haloactinopolyspora</taxon>
    </lineage>
</organism>
<dbReference type="Proteomes" id="UP000243528">
    <property type="component" value="Unassembled WGS sequence"/>
</dbReference>
<dbReference type="EMBL" id="PYGE01000005">
    <property type="protein sequence ID" value="PSL04721.1"/>
    <property type="molecule type" value="Genomic_DNA"/>
</dbReference>
<dbReference type="InterPro" id="IPR039498">
    <property type="entry name" value="NTP_transf_5"/>
</dbReference>
<reference evidence="1 2" key="1">
    <citation type="submission" date="2018-03" db="EMBL/GenBank/DDBJ databases">
        <title>Genomic Encyclopedia of Archaeal and Bacterial Type Strains, Phase II (KMG-II): from individual species to whole genera.</title>
        <authorList>
            <person name="Goeker M."/>
        </authorList>
    </citation>
    <scope>NUCLEOTIDE SEQUENCE [LARGE SCALE GENOMIC DNA]</scope>
    <source>
        <strain evidence="1 2">DSM 45211</strain>
    </source>
</reference>
<proteinExistence type="predicted"/>
<keyword evidence="1" id="KW-0808">Transferase</keyword>
<dbReference type="Pfam" id="PF14907">
    <property type="entry name" value="NTP_transf_5"/>
    <property type="match status" value="1"/>
</dbReference>
<name>A0A2P8E5J0_9ACTN</name>
<gene>
    <name evidence="1" type="ORF">CLV30_105188</name>
</gene>
<keyword evidence="2" id="KW-1185">Reference proteome</keyword>
<accession>A0A2P8E5J0</accession>
<comment type="caution">
    <text evidence="1">The sequence shown here is derived from an EMBL/GenBank/DDBJ whole genome shotgun (WGS) entry which is preliminary data.</text>
</comment>